<feature type="transmembrane region" description="Helical" evidence="8">
    <location>
        <begin position="151"/>
        <end position="173"/>
    </location>
</feature>
<keyword evidence="9" id="KW-0560">Oxidoreductase</keyword>
<comment type="similarity">
    <text evidence="2 6">Belongs to the complex I subunit 1 family.</text>
</comment>
<dbReference type="EC" id="7.1.1.2" evidence="7"/>
<keyword evidence="3 6" id="KW-0812">Transmembrane</keyword>
<evidence type="ECO:0000313" key="9">
    <source>
        <dbReference type="EMBL" id="CCO62239.1"/>
    </source>
</evidence>
<feature type="transmembrane region" description="Helical" evidence="8">
    <location>
        <begin position="75"/>
        <end position="97"/>
    </location>
</feature>
<dbReference type="GO" id="GO:0008137">
    <property type="term" value="F:NADH dehydrogenase (ubiquinone) activity"/>
    <property type="evidence" value="ECO:0007669"/>
    <property type="project" value="UniProtKB-EC"/>
</dbReference>
<evidence type="ECO:0000256" key="8">
    <source>
        <dbReference type="SAM" id="Phobius"/>
    </source>
</evidence>
<proteinExistence type="inferred from homology"/>
<keyword evidence="7" id="KW-0830">Ubiquinone</keyword>
<dbReference type="GO" id="GO:0003954">
    <property type="term" value="F:NADH dehydrogenase activity"/>
    <property type="evidence" value="ECO:0007669"/>
    <property type="project" value="TreeGrafter"/>
</dbReference>
<sequence length="321" mass="35660">MLSALYSLLEVVIVLVPILLSVAFMTIIERKVLASMQRRVGPNTVGYYGVLQPFADALKLVVKETVVPQHATRSLFFLAPVISLVFSLLGWAVIPFGSGLALSDFSLGILYSLAISSIGVYGVLFAGWSANSKYAFLGSLRSTAQMISYELILSSAVLAVILLTGTFHYTTIIESQQSVWFLVPLFPLFIIFFISVLAETNRTPFDLPEAESELARECFVFFFLAEYCSIVLMSALTAILFLGGYIMPEIVPNDTFINIQSIVLALKTCIFCFVFVWFRATLPRLRYDQLMQFCWMGMLPVVIALIILVPSILVAFDIAPY</sequence>
<keyword evidence="5 8" id="KW-0472">Membrane</keyword>
<reference evidence="9" key="1">
    <citation type="submission" date="2012-11" db="EMBL/GenBank/DDBJ databases">
        <authorList>
            <person name="Zhao X."/>
        </authorList>
    </citation>
    <scope>NUCLEOTIDE SEQUENCE</scope>
</reference>
<feature type="transmembrane region" description="Helical" evidence="8">
    <location>
        <begin position="290"/>
        <end position="316"/>
    </location>
</feature>
<dbReference type="EMBL" id="HF558455">
    <property type="protein sequence ID" value="CCO62239.1"/>
    <property type="molecule type" value="Genomic_DNA"/>
</dbReference>
<evidence type="ECO:0000256" key="5">
    <source>
        <dbReference type="ARBA" id="ARBA00023136"/>
    </source>
</evidence>
<keyword evidence="7 9" id="KW-0496">Mitochondrion</keyword>
<name>R4Z826_9BASI</name>
<gene>
    <name evidence="9" type="primary">nad1</name>
    <name evidence="9" type="ORF">RHTARS1M_25</name>
</gene>
<evidence type="ECO:0000256" key="1">
    <source>
        <dbReference type="ARBA" id="ARBA00004141"/>
    </source>
</evidence>
<dbReference type="AlphaFoldDB" id="R4Z826"/>
<evidence type="ECO:0000256" key="2">
    <source>
        <dbReference type="ARBA" id="ARBA00010535"/>
    </source>
</evidence>
<evidence type="ECO:0000256" key="4">
    <source>
        <dbReference type="ARBA" id="ARBA00022989"/>
    </source>
</evidence>
<feature type="transmembrane region" description="Helical" evidence="8">
    <location>
        <begin position="259"/>
        <end position="278"/>
    </location>
</feature>
<dbReference type="InterPro" id="IPR018086">
    <property type="entry name" value="NADH_UbQ_OxRdtase_su1_CS"/>
</dbReference>
<dbReference type="PANTHER" id="PTHR11432:SF3">
    <property type="entry name" value="NADH-UBIQUINONE OXIDOREDUCTASE CHAIN 1"/>
    <property type="match status" value="1"/>
</dbReference>
<feature type="transmembrane region" description="Helical" evidence="8">
    <location>
        <begin position="109"/>
        <end position="130"/>
    </location>
</feature>
<comment type="subcellular location">
    <subcellularLocation>
        <location evidence="1">Membrane</location>
        <topology evidence="1">Multi-pass membrane protein</topology>
    </subcellularLocation>
    <subcellularLocation>
        <location evidence="6">Mitochondrion inner membrane</location>
        <topology evidence="6">Multi-pass membrane protein</topology>
    </subcellularLocation>
</comment>
<dbReference type="HAMAP" id="MF_01350">
    <property type="entry name" value="NDH1_NuoH"/>
    <property type="match status" value="1"/>
</dbReference>
<geneLocation type="mitochondrion" evidence="9"/>
<organism evidence="9">
    <name type="scientific">Rhodotorula taiwanensis RS1</name>
    <dbReference type="NCBI Taxonomy" id="1246992"/>
    <lineage>
        <taxon>Eukaryota</taxon>
        <taxon>Fungi</taxon>
        <taxon>Dikarya</taxon>
        <taxon>Basidiomycota</taxon>
        <taxon>Pucciniomycotina</taxon>
        <taxon>Microbotryomycetes</taxon>
        <taxon>Sporidiobolales</taxon>
        <taxon>Sporidiobolaceae</taxon>
        <taxon>Rhodotorula</taxon>
    </lineage>
</organism>
<comment type="catalytic activity">
    <reaction evidence="7">
        <text>a ubiquinone + NADH + 5 H(+)(in) = a ubiquinol + NAD(+) + 4 H(+)(out)</text>
        <dbReference type="Rhea" id="RHEA:29091"/>
        <dbReference type="Rhea" id="RHEA-COMP:9565"/>
        <dbReference type="Rhea" id="RHEA-COMP:9566"/>
        <dbReference type="ChEBI" id="CHEBI:15378"/>
        <dbReference type="ChEBI" id="CHEBI:16389"/>
        <dbReference type="ChEBI" id="CHEBI:17976"/>
        <dbReference type="ChEBI" id="CHEBI:57540"/>
        <dbReference type="ChEBI" id="CHEBI:57945"/>
        <dbReference type="EC" id="7.1.1.2"/>
    </reaction>
</comment>
<feature type="transmembrane region" description="Helical" evidence="8">
    <location>
        <begin position="219"/>
        <end position="247"/>
    </location>
</feature>
<dbReference type="Pfam" id="PF00146">
    <property type="entry name" value="NADHdh"/>
    <property type="match status" value="1"/>
</dbReference>
<dbReference type="InterPro" id="IPR001694">
    <property type="entry name" value="NADH_UbQ_OxRdtase_su1/FPO"/>
</dbReference>
<evidence type="ECO:0000256" key="3">
    <source>
        <dbReference type="ARBA" id="ARBA00022692"/>
    </source>
</evidence>
<reference evidence="9" key="2">
    <citation type="journal article" date="2013" name="MicrobiologyOpen">
        <title>Complete mitochondrial genome of the aluminum-tolerant fungus Rhodotorula taiwanensis RS1 and comparative analysis of Basidiomycota mitochondrial genomes.</title>
        <authorList>
            <person name="Zhao X.Q."/>
            <person name="Aizawa T."/>
            <person name="Schneider J."/>
            <person name="Wang C."/>
            <person name="Shen R.F."/>
            <person name="Sunairi M."/>
        </authorList>
    </citation>
    <scope>NUCLEOTIDE SEQUENCE</scope>
</reference>
<feature type="transmembrane region" description="Helical" evidence="8">
    <location>
        <begin position="6"/>
        <end position="28"/>
    </location>
</feature>
<accession>R4Z826</accession>
<feature type="transmembrane region" description="Helical" evidence="8">
    <location>
        <begin position="179"/>
        <end position="198"/>
    </location>
</feature>
<keyword evidence="4 8" id="KW-1133">Transmembrane helix</keyword>
<dbReference type="PROSITE" id="PS00667">
    <property type="entry name" value="COMPLEX1_ND1_1"/>
    <property type="match status" value="1"/>
</dbReference>
<evidence type="ECO:0000256" key="7">
    <source>
        <dbReference type="RuleBase" id="RU000473"/>
    </source>
</evidence>
<protein>
    <recommendedName>
        <fullName evidence="7">NADH-ubiquinone oxidoreductase chain 1</fullName>
        <ecNumber evidence="7">7.1.1.2</ecNumber>
    </recommendedName>
</protein>
<dbReference type="GO" id="GO:0005743">
    <property type="term" value="C:mitochondrial inner membrane"/>
    <property type="evidence" value="ECO:0007669"/>
    <property type="project" value="UniProtKB-SubCell"/>
</dbReference>
<dbReference type="GO" id="GO:0009060">
    <property type="term" value="P:aerobic respiration"/>
    <property type="evidence" value="ECO:0007669"/>
    <property type="project" value="TreeGrafter"/>
</dbReference>
<keyword evidence="6" id="KW-0520">NAD</keyword>
<dbReference type="PANTHER" id="PTHR11432">
    <property type="entry name" value="NADH DEHYDROGENASE SUBUNIT 1"/>
    <property type="match status" value="1"/>
</dbReference>
<evidence type="ECO:0000256" key="6">
    <source>
        <dbReference type="RuleBase" id="RU000471"/>
    </source>
</evidence>